<evidence type="ECO:0000313" key="3">
    <source>
        <dbReference type="Proteomes" id="UP001066276"/>
    </source>
</evidence>
<dbReference type="EMBL" id="JANPWB010000011">
    <property type="protein sequence ID" value="KAJ1122519.1"/>
    <property type="molecule type" value="Genomic_DNA"/>
</dbReference>
<sequence length="153" mass="16392">MRHPSKTKPSKHSMCVCKGILRVCSVLFVSFAFGGRELRYPAPFGEQAKPTLLPIAVWTGTAVAAFLGPFTSLPRMETPHWDSHLMASSSTVLAIQCLLVSLGLASAHTPLSKASECERFMTGKLLGHSGHRRGEARAMPLVLKQGGGPPPDS</sequence>
<evidence type="ECO:0000313" key="2">
    <source>
        <dbReference type="EMBL" id="KAJ1122519.1"/>
    </source>
</evidence>
<comment type="caution">
    <text evidence="2">The sequence shown here is derived from an EMBL/GenBank/DDBJ whole genome shotgun (WGS) entry which is preliminary data.</text>
</comment>
<name>A0AAV7P456_PLEWA</name>
<reference evidence="2" key="1">
    <citation type="journal article" date="2022" name="bioRxiv">
        <title>Sequencing and chromosome-scale assembly of the giantPleurodeles waltlgenome.</title>
        <authorList>
            <person name="Brown T."/>
            <person name="Elewa A."/>
            <person name="Iarovenko S."/>
            <person name="Subramanian E."/>
            <person name="Araus A.J."/>
            <person name="Petzold A."/>
            <person name="Susuki M."/>
            <person name="Suzuki K.-i.T."/>
            <person name="Hayashi T."/>
            <person name="Toyoda A."/>
            <person name="Oliveira C."/>
            <person name="Osipova E."/>
            <person name="Leigh N.D."/>
            <person name="Simon A."/>
            <person name="Yun M.H."/>
        </authorList>
    </citation>
    <scope>NUCLEOTIDE SEQUENCE</scope>
    <source>
        <strain evidence="2">20211129_DDA</strain>
        <tissue evidence="2">Liver</tissue>
    </source>
</reference>
<feature type="transmembrane region" description="Helical" evidence="1">
    <location>
        <begin position="12"/>
        <end position="33"/>
    </location>
</feature>
<dbReference type="AlphaFoldDB" id="A0AAV7P456"/>
<keyword evidence="1" id="KW-1133">Transmembrane helix</keyword>
<feature type="transmembrane region" description="Helical" evidence="1">
    <location>
        <begin position="53"/>
        <end position="73"/>
    </location>
</feature>
<organism evidence="2 3">
    <name type="scientific">Pleurodeles waltl</name>
    <name type="common">Iberian ribbed newt</name>
    <dbReference type="NCBI Taxonomy" id="8319"/>
    <lineage>
        <taxon>Eukaryota</taxon>
        <taxon>Metazoa</taxon>
        <taxon>Chordata</taxon>
        <taxon>Craniata</taxon>
        <taxon>Vertebrata</taxon>
        <taxon>Euteleostomi</taxon>
        <taxon>Amphibia</taxon>
        <taxon>Batrachia</taxon>
        <taxon>Caudata</taxon>
        <taxon>Salamandroidea</taxon>
        <taxon>Salamandridae</taxon>
        <taxon>Pleurodelinae</taxon>
        <taxon>Pleurodeles</taxon>
    </lineage>
</organism>
<evidence type="ECO:0000256" key="1">
    <source>
        <dbReference type="SAM" id="Phobius"/>
    </source>
</evidence>
<keyword evidence="1" id="KW-0472">Membrane</keyword>
<protein>
    <submittedName>
        <fullName evidence="2">Uncharacterized protein</fullName>
    </submittedName>
</protein>
<gene>
    <name evidence="2" type="ORF">NDU88_001005</name>
</gene>
<keyword evidence="3" id="KW-1185">Reference proteome</keyword>
<feature type="transmembrane region" description="Helical" evidence="1">
    <location>
        <begin position="85"/>
        <end position="107"/>
    </location>
</feature>
<proteinExistence type="predicted"/>
<keyword evidence="1" id="KW-0812">Transmembrane</keyword>
<accession>A0AAV7P456</accession>
<dbReference type="Proteomes" id="UP001066276">
    <property type="component" value="Chromosome 7"/>
</dbReference>